<protein>
    <submittedName>
        <fullName evidence="2">Uncharacterized protein</fullName>
    </submittedName>
</protein>
<feature type="transmembrane region" description="Helical" evidence="1">
    <location>
        <begin position="169"/>
        <end position="190"/>
    </location>
</feature>
<feature type="transmembrane region" description="Helical" evidence="1">
    <location>
        <begin position="85"/>
        <end position="103"/>
    </location>
</feature>
<dbReference type="Proteomes" id="UP001149140">
    <property type="component" value="Unassembled WGS sequence"/>
</dbReference>
<keyword evidence="1" id="KW-0472">Membrane</keyword>
<gene>
    <name evidence="2" type="ORF">OM076_08790</name>
</gene>
<accession>A0A9X3MQ37</accession>
<feature type="transmembrane region" description="Helical" evidence="1">
    <location>
        <begin position="115"/>
        <end position="133"/>
    </location>
</feature>
<reference evidence="2" key="1">
    <citation type="submission" date="2022-10" db="EMBL/GenBank/DDBJ databases">
        <title>The WGS of Solirubrobacter ginsenosidimutans DSM 21036.</title>
        <authorList>
            <person name="Jiang Z."/>
        </authorList>
    </citation>
    <scope>NUCLEOTIDE SEQUENCE</scope>
    <source>
        <strain evidence="2">DSM 21036</strain>
    </source>
</reference>
<dbReference type="RefSeq" id="WP_270039154.1">
    <property type="nucleotide sequence ID" value="NZ_JAPDOD010000005.1"/>
</dbReference>
<keyword evidence="3" id="KW-1185">Reference proteome</keyword>
<dbReference type="EMBL" id="JAPDOD010000005">
    <property type="protein sequence ID" value="MDA0160359.1"/>
    <property type="molecule type" value="Genomic_DNA"/>
</dbReference>
<proteinExistence type="predicted"/>
<sequence length="221" mass="22460">MLIVARVVGLIAIVALAILGAAGLSGHLVSEDFCSPQTEGSISRTTTRWAPPGRECSIQESSGTDAAGYFVHEGEWQRRGSTGSWPAFLVALLAGLGVAGLTLRRWPAVAAWLRLTALTTFVFAVAGVAAIYAGWYGSLAVGLVYGVPAAAVADRLVRPGPRAEVPESAGLVGAAVAFCAMFVAAAGWVYGLGVSTYGLTLLLVAITAAAGVSLVSRAATG</sequence>
<comment type="caution">
    <text evidence="2">The sequence shown here is derived from an EMBL/GenBank/DDBJ whole genome shotgun (WGS) entry which is preliminary data.</text>
</comment>
<dbReference type="AlphaFoldDB" id="A0A9X3MQ37"/>
<keyword evidence="1" id="KW-0812">Transmembrane</keyword>
<keyword evidence="1" id="KW-1133">Transmembrane helix</keyword>
<name>A0A9X3MQ37_9ACTN</name>
<organism evidence="2 3">
    <name type="scientific">Solirubrobacter ginsenosidimutans</name>
    <dbReference type="NCBI Taxonomy" id="490573"/>
    <lineage>
        <taxon>Bacteria</taxon>
        <taxon>Bacillati</taxon>
        <taxon>Actinomycetota</taxon>
        <taxon>Thermoleophilia</taxon>
        <taxon>Solirubrobacterales</taxon>
        <taxon>Solirubrobacteraceae</taxon>
        <taxon>Solirubrobacter</taxon>
    </lineage>
</organism>
<evidence type="ECO:0000313" key="2">
    <source>
        <dbReference type="EMBL" id="MDA0160359.1"/>
    </source>
</evidence>
<feature type="transmembrane region" description="Helical" evidence="1">
    <location>
        <begin position="196"/>
        <end position="215"/>
    </location>
</feature>
<evidence type="ECO:0000256" key="1">
    <source>
        <dbReference type="SAM" id="Phobius"/>
    </source>
</evidence>
<evidence type="ECO:0000313" key="3">
    <source>
        <dbReference type="Proteomes" id="UP001149140"/>
    </source>
</evidence>
<feature type="transmembrane region" description="Helical" evidence="1">
    <location>
        <begin position="7"/>
        <end position="29"/>
    </location>
</feature>